<dbReference type="Proteomes" id="UP000773614">
    <property type="component" value="Unassembled WGS sequence"/>
</dbReference>
<keyword evidence="1" id="KW-0816">Tricarboxylic acid cycle</keyword>
<comment type="caution">
    <text evidence="3">The sequence shown here is derived from an EMBL/GenBank/DDBJ whole genome shotgun (WGS) entry which is preliminary data.</text>
</comment>
<dbReference type="OrthoDB" id="9807426at2"/>
<dbReference type="PANTHER" id="PTHR42793:SF1">
    <property type="entry name" value="PEPTIDYL-LYSINE N-ACETYLTRANSFERASE PATZ"/>
    <property type="match status" value="1"/>
</dbReference>
<dbReference type="Gene3D" id="3.40.50.261">
    <property type="entry name" value="Succinyl-CoA synthetase domains"/>
    <property type="match status" value="2"/>
</dbReference>
<dbReference type="GO" id="GO:0005524">
    <property type="term" value="F:ATP binding"/>
    <property type="evidence" value="ECO:0007669"/>
    <property type="project" value="InterPro"/>
</dbReference>
<dbReference type="InterPro" id="IPR003781">
    <property type="entry name" value="CoA-bd"/>
</dbReference>
<dbReference type="Pfam" id="PF13607">
    <property type="entry name" value="Succ_CoA_lig"/>
    <property type="match status" value="1"/>
</dbReference>
<dbReference type="RefSeq" id="WP_161138773.1">
    <property type="nucleotide sequence ID" value="NZ_SPKJ01000003.1"/>
</dbReference>
<dbReference type="PANTHER" id="PTHR42793">
    <property type="entry name" value="COA BINDING DOMAIN CONTAINING PROTEIN"/>
    <property type="match status" value="1"/>
</dbReference>
<protein>
    <submittedName>
        <fullName evidence="3">CoA-binding protein</fullName>
    </submittedName>
</protein>
<dbReference type="Pfam" id="PF13380">
    <property type="entry name" value="CoA_binding_2"/>
    <property type="match status" value="1"/>
</dbReference>
<name>A0A964T1U1_9HYPH</name>
<dbReference type="InterPro" id="IPR016102">
    <property type="entry name" value="Succinyl-CoA_synth-like"/>
</dbReference>
<dbReference type="InterPro" id="IPR036291">
    <property type="entry name" value="NAD(P)-bd_dom_sf"/>
</dbReference>
<evidence type="ECO:0000256" key="1">
    <source>
        <dbReference type="ARBA" id="ARBA00022532"/>
    </source>
</evidence>
<dbReference type="GO" id="GO:0006099">
    <property type="term" value="P:tricarboxylic acid cycle"/>
    <property type="evidence" value="ECO:0007669"/>
    <property type="project" value="UniProtKB-KW"/>
</dbReference>
<sequence length="709" mass="75429">MTSSSPATNWSAETHVLDRLFRARSVALVGVSSDPAKLTGAPLRNLLKTGYQGAIYPVNPRYERIGDLRCFGSIEDLPEAPDAALIMLGAKQVPQAIEDCGRKGTQAAIVLSSGFEETTEGAALARQLATAAAANRVAVIGPNCEGIWSVRNRMVLTFGSAANREQLHHAPLAVVSQSGAIAGAISRHVQDSGFGCSYVASVGNETCLDAVDVIEWLLQQDDVKVIALFLEGLKRGHRLVEVANQARRRGIQIVALKSGNTALGRIAAGSHTGKIASAEAIYRDVFRQCGIIQVEGINELLEASEILTSLRRPRRASGASPGVAVFSIPGGTRALTVDLCEKHNVPLATFDTATEKGLADLLPSFSRAANPTDLTGQVLSDPDLFRNTLAMVATDPNCEALLVQFANRGPADFRENFDRMAAVAEDLEMPVVASFLGDLLPAHERRAAMEKGVLPVREPADAVRQLGWLYETARNAEASRPTRPRKVMPGLPGGLGSLSWPTLVNLLEAAGIEVPRTALLTGRVEPLALAGLAFPLVVKVLPEHADHKTELGLVEVGLHSFEVVEEAANRLRKALGNPDAPLLIQEMVRGVEVVLSAIADPDFGPMLAVGTGGTGVELWGDLAYLPLPTDEAAVTSCLERLKLGRLLKGFRGRPPADVEALVRASVRLGDLMLSLDGKVMQIEINPLFVLPAGSGVVAADILVRDRQPD</sequence>
<dbReference type="Gene3D" id="3.30.1490.20">
    <property type="entry name" value="ATP-grasp fold, A domain"/>
    <property type="match status" value="1"/>
</dbReference>
<dbReference type="InterPro" id="IPR013815">
    <property type="entry name" value="ATP_grasp_subdomain_1"/>
</dbReference>
<organism evidence="3 4">
    <name type="scientific">Propylenella binzhouense</name>
    <dbReference type="NCBI Taxonomy" id="2555902"/>
    <lineage>
        <taxon>Bacteria</taxon>
        <taxon>Pseudomonadati</taxon>
        <taxon>Pseudomonadota</taxon>
        <taxon>Alphaproteobacteria</taxon>
        <taxon>Hyphomicrobiales</taxon>
        <taxon>Propylenellaceae</taxon>
        <taxon>Propylenella</taxon>
    </lineage>
</organism>
<evidence type="ECO:0000259" key="2">
    <source>
        <dbReference type="SMART" id="SM00881"/>
    </source>
</evidence>
<dbReference type="SUPFAM" id="SSF52210">
    <property type="entry name" value="Succinyl-CoA synthetase domains"/>
    <property type="match status" value="2"/>
</dbReference>
<keyword evidence="4" id="KW-1185">Reference proteome</keyword>
<feature type="domain" description="CoA-binding" evidence="2">
    <location>
        <begin position="20"/>
        <end position="115"/>
    </location>
</feature>
<dbReference type="InterPro" id="IPR032875">
    <property type="entry name" value="Succ_CoA_lig_flav_dom"/>
</dbReference>
<dbReference type="Pfam" id="PF13549">
    <property type="entry name" value="ATP-grasp_5"/>
    <property type="match status" value="1"/>
</dbReference>
<dbReference type="Gene3D" id="3.40.50.720">
    <property type="entry name" value="NAD(P)-binding Rossmann-like Domain"/>
    <property type="match status" value="1"/>
</dbReference>
<dbReference type="EMBL" id="SPKJ01000003">
    <property type="protein sequence ID" value="MYZ46427.1"/>
    <property type="molecule type" value="Genomic_DNA"/>
</dbReference>
<proteinExistence type="predicted"/>
<gene>
    <name evidence="3" type="ORF">E4O86_01660</name>
</gene>
<dbReference type="SUPFAM" id="SSF56059">
    <property type="entry name" value="Glutathione synthetase ATP-binding domain-like"/>
    <property type="match status" value="1"/>
</dbReference>
<evidence type="ECO:0000313" key="4">
    <source>
        <dbReference type="Proteomes" id="UP000773614"/>
    </source>
</evidence>
<dbReference type="SMART" id="SM00881">
    <property type="entry name" value="CoA_binding"/>
    <property type="match status" value="1"/>
</dbReference>
<dbReference type="Gene3D" id="3.30.470.20">
    <property type="entry name" value="ATP-grasp fold, B domain"/>
    <property type="match status" value="1"/>
</dbReference>
<evidence type="ECO:0000313" key="3">
    <source>
        <dbReference type="EMBL" id="MYZ46427.1"/>
    </source>
</evidence>
<accession>A0A964T1U1</accession>
<dbReference type="SUPFAM" id="SSF51735">
    <property type="entry name" value="NAD(P)-binding Rossmann-fold domains"/>
    <property type="match status" value="1"/>
</dbReference>
<dbReference type="AlphaFoldDB" id="A0A964T1U1"/>
<reference evidence="3" key="1">
    <citation type="submission" date="2019-03" db="EMBL/GenBank/DDBJ databases">
        <title>Afifella sp. nov., isolated from activated sludge.</title>
        <authorList>
            <person name="Li Q."/>
            <person name="Liu Y."/>
        </authorList>
    </citation>
    <scope>NUCLEOTIDE SEQUENCE</scope>
    <source>
        <strain evidence="3">L72</strain>
    </source>
</reference>